<proteinExistence type="predicted"/>
<feature type="compositionally biased region" description="Basic and acidic residues" evidence="1">
    <location>
        <begin position="125"/>
        <end position="137"/>
    </location>
</feature>
<sequence length="137" mass="14551">MEVTVTMVVCDVCKRQDRPAKKYLLAVGDTEPVRKDLCVEDAAPVVALFFEPEAAAPEATVTLDGPQGHERETARPAREPAAPAKKAAAKRAPAKKATAKSTTAKKTATRRKSLGARTLTPEQIEAEKAAARAKDGS</sequence>
<feature type="region of interest" description="Disordered" evidence="1">
    <location>
        <begin position="56"/>
        <end position="137"/>
    </location>
</feature>
<dbReference type="RefSeq" id="WP_189295027.1">
    <property type="nucleotide sequence ID" value="NZ_BMRP01000001.1"/>
</dbReference>
<gene>
    <name evidence="2" type="ORF">GCM10010211_00440</name>
</gene>
<organism evidence="2 3">
    <name type="scientific">Streptomyces albospinus</name>
    <dbReference type="NCBI Taxonomy" id="285515"/>
    <lineage>
        <taxon>Bacteria</taxon>
        <taxon>Bacillati</taxon>
        <taxon>Actinomycetota</taxon>
        <taxon>Actinomycetes</taxon>
        <taxon>Kitasatosporales</taxon>
        <taxon>Streptomycetaceae</taxon>
        <taxon>Streptomyces</taxon>
    </lineage>
</organism>
<evidence type="ECO:0000256" key="1">
    <source>
        <dbReference type="SAM" id="MobiDB-lite"/>
    </source>
</evidence>
<evidence type="ECO:0000313" key="3">
    <source>
        <dbReference type="Proteomes" id="UP000654471"/>
    </source>
</evidence>
<feature type="compositionally biased region" description="Basic and acidic residues" evidence="1">
    <location>
        <begin position="67"/>
        <end position="78"/>
    </location>
</feature>
<reference evidence="3" key="1">
    <citation type="journal article" date="2019" name="Int. J. Syst. Evol. Microbiol.">
        <title>The Global Catalogue of Microorganisms (GCM) 10K type strain sequencing project: providing services to taxonomists for standard genome sequencing and annotation.</title>
        <authorList>
            <consortium name="The Broad Institute Genomics Platform"/>
            <consortium name="The Broad Institute Genome Sequencing Center for Infectious Disease"/>
            <person name="Wu L."/>
            <person name="Ma J."/>
        </authorList>
    </citation>
    <scope>NUCLEOTIDE SEQUENCE [LARGE SCALE GENOMIC DNA]</scope>
    <source>
        <strain evidence="3">JCM 3399</strain>
    </source>
</reference>
<comment type="caution">
    <text evidence="2">The sequence shown here is derived from an EMBL/GenBank/DDBJ whole genome shotgun (WGS) entry which is preliminary data.</text>
</comment>
<dbReference type="EMBL" id="BMRP01000001">
    <property type="protein sequence ID" value="GGU41387.1"/>
    <property type="molecule type" value="Genomic_DNA"/>
</dbReference>
<evidence type="ECO:0000313" key="2">
    <source>
        <dbReference type="EMBL" id="GGU41387.1"/>
    </source>
</evidence>
<protein>
    <submittedName>
        <fullName evidence="2">Uncharacterized protein</fullName>
    </submittedName>
</protein>
<dbReference type="Proteomes" id="UP000654471">
    <property type="component" value="Unassembled WGS sequence"/>
</dbReference>
<feature type="compositionally biased region" description="Basic residues" evidence="1">
    <location>
        <begin position="87"/>
        <end position="98"/>
    </location>
</feature>
<accession>A0ABQ2ULG9</accession>
<keyword evidence="3" id="KW-1185">Reference proteome</keyword>
<name>A0ABQ2ULG9_9ACTN</name>